<evidence type="ECO:0000256" key="8">
    <source>
        <dbReference type="SAM" id="Phobius"/>
    </source>
</evidence>
<comment type="similarity">
    <text evidence="2">Belongs to the DUOXA family.</text>
</comment>
<feature type="transmembrane region" description="Helical" evidence="8">
    <location>
        <begin position="215"/>
        <end position="234"/>
    </location>
</feature>
<dbReference type="OrthoDB" id="10042652at2759"/>
<evidence type="ECO:0000256" key="5">
    <source>
        <dbReference type="ARBA" id="ARBA00023136"/>
    </source>
</evidence>
<keyword evidence="3 8" id="KW-0812">Transmembrane</keyword>
<dbReference type="Proteomes" id="UP000014760">
    <property type="component" value="Unassembled WGS sequence"/>
</dbReference>
<feature type="transmembrane region" description="Helical" evidence="8">
    <location>
        <begin position="187"/>
        <end position="209"/>
    </location>
</feature>
<feature type="compositionally biased region" description="Basic and acidic residues" evidence="7">
    <location>
        <begin position="381"/>
        <end position="395"/>
    </location>
</feature>
<reference evidence="9 11" key="2">
    <citation type="journal article" date="2013" name="Nature">
        <title>Insights into bilaterian evolution from three spiralian genomes.</title>
        <authorList>
            <person name="Simakov O."/>
            <person name="Marletaz F."/>
            <person name="Cho S.J."/>
            <person name="Edsinger-Gonzales E."/>
            <person name="Havlak P."/>
            <person name="Hellsten U."/>
            <person name="Kuo D.H."/>
            <person name="Larsson T."/>
            <person name="Lv J."/>
            <person name="Arendt D."/>
            <person name="Savage R."/>
            <person name="Osoegawa K."/>
            <person name="de Jong P."/>
            <person name="Grimwood J."/>
            <person name="Chapman J.A."/>
            <person name="Shapiro H."/>
            <person name="Aerts A."/>
            <person name="Otillar R.P."/>
            <person name="Terry A.Y."/>
            <person name="Boore J.L."/>
            <person name="Grigoriev I.V."/>
            <person name="Lindberg D.R."/>
            <person name="Seaver E.C."/>
            <person name="Weisblat D.A."/>
            <person name="Putnam N.H."/>
            <person name="Rokhsar D.S."/>
        </authorList>
    </citation>
    <scope>NUCLEOTIDE SEQUENCE</scope>
    <source>
        <strain evidence="9 11">I ESC-2004</strain>
    </source>
</reference>
<evidence type="ECO:0000256" key="7">
    <source>
        <dbReference type="SAM" id="MobiDB-lite"/>
    </source>
</evidence>
<dbReference type="GO" id="GO:0015031">
    <property type="term" value="P:protein transport"/>
    <property type="evidence" value="ECO:0007669"/>
    <property type="project" value="InterPro"/>
</dbReference>
<sequence length="433" mass="48635">MQLFGDFREDGWNTYYDGRHTPAFFDVKMAVLVFSATVAMTVLVIVVIGARTKRRSITFLRHFMNLQPGIAILVCLTGKNWIDSHIHTYCEFSTTASPMVEADVAIMVGLKSINITMSGFMNMTAGEVKQIAYNEQFIFGKVSSLGDSLQNSLGVGRPSAILYVLDYLRQDGGELRWAREMRMAGHFVYIMLWSSLASWLVAQLVLAFVVVRGALFLALTGVLMAGSCGLYCGLHPGTKLTIPFEDSYMSFHYGWCFWLCGVAGFITLLWSLIILIGHLLHPDKMTNTFHVDAYRIDSYSPSTIARRSPLVLPTPNQERRNIPSTAIFYENKAFTFEEHNINKRLLRNDRQGDQFPDGVNFNEMASNQADQDQGPYIDDSISDHLRFSPRPDSHSSEVYFDSESFDTLESDHANRTVINIEGGAAENDRGSDC</sequence>
<feature type="region of interest" description="Disordered" evidence="7">
    <location>
        <begin position="368"/>
        <end position="397"/>
    </location>
</feature>
<comment type="subcellular location">
    <subcellularLocation>
        <location evidence="1">Membrane</location>
        <topology evidence="1">Multi-pass membrane protein</topology>
    </subcellularLocation>
</comment>
<evidence type="ECO:0008006" key="12">
    <source>
        <dbReference type="Google" id="ProtNLM"/>
    </source>
</evidence>
<evidence type="ECO:0000313" key="10">
    <source>
        <dbReference type="EnsemblMetazoa" id="CapteP220690"/>
    </source>
</evidence>
<protein>
    <recommendedName>
        <fullName evidence="12">Dual oxidase maturation factor 1</fullName>
    </recommendedName>
</protein>
<organism evidence="9">
    <name type="scientific">Capitella teleta</name>
    <name type="common">Polychaete worm</name>
    <dbReference type="NCBI Taxonomy" id="283909"/>
    <lineage>
        <taxon>Eukaryota</taxon>
        <taxon>Metazoa</taxon>
        <taxon>Spiralia</taxon>
        <taxon>Lophotrochozoa</taxon>
        <taxon>Annelida</taxon>
        <taxon>Polychaeta</taxon>
        <taxon>Sedentaria</taxon>
        <taxon>Scolecida</taxon>
        <taxon>Capitellidae</taxon>
        <taxon>Capitella</taxon>
    </lineage>
</organism>
<dbReference type="Pfam" id="PF10204">
    <property type="entry name" value="DuoxA"/>
    <property type="match status" value="1"/>
</dbReference>
<dbReference type="OMA" id="MHINITY"/>
<keyword evidence="11" id="KW-1185">Reference proteome</keyword>
<keyword evidence="6" id="KW-0325">Glycoprotein</keyword>
<accession>R7UK79</accession>
<name>R7UK79_CAPTE</name>
<evidence type="ECO:0000256" key="4">
    <source>
        <dbReference type="ARBA" id="ARBA00022989"/>
    </source>
</evidence>
<feature type="transmembrane region" description="Helical" evidence="8">
    <location>
        <begin position="255"/>
        <end position="280"/>
    </location>
</feature>
<dbReference type="HOGENOM" id="CLU_633472_0_0_1"/>
<dbReference type="AlphaFoldDB" id="R7UK79"/>
<dbReference type="EMBL" id="AMQN01007402">
    <property type="status" value="NOT_ANNOTATED_CDS"/>
    <property type="molecule type" value="Genomic_DNA"/>
</dbReference>
<reference evidence="11" key="1">
    <citation type="submission" date="2012-12" db="EMBL/GenBank/DDBJ databases">
        <authorList>
            <person name="Hellsten U."/>
            <person name="Grimwood J."/>
            <person name="Chapman J.A."/>
            <person name="Shapiro H."/>
            <person name="Aerts A."/>
            <person name="Otillar R.P."/>
            <person name="Terry A.Y."/>
            <person name="Boore J.L."/>
            <person name="Simakov O."/>
            <person name="Marletaz F."/>
            <person name="Cho S.-J."/>
            <person name="Edsinger-Gonzales E."/>
            <person name="Havlak P."/>
            <person name="Kuo D.-H."/>
            <person name="Larsson T."/>
            <person name="Lv J."/>
            <person name="Arendt D."/>
            <person name="Savage R."/>
            <person name="Osoegawa K."/>
            <person name="de Jong P."/>
            <person name="Lindberg D.R."/>
            <person name="Seaver E.C."/>
            <person name="Weisblat D.A."/>
            <person name="Putnam N.H."/>
            <person name="Grigoriev I.V."/>
            <person name="Rokhsar D.S."/>
        </authorList>
    </citation>
    <scope>NUCLEOTIDE SEQUENCE</scope>
    <source>
        <strain evidence="11">I ESC-2004</strain>
    </source>
</reference>
<reference evidence="10" key="3">
    <citation type="submission" date="2015-06" db="UniProtKB">
        <authorList>
            <consortium name="EnsemblMetazoa"/>
        </authorList>
    </citation>
    <scope>IDENTIFICATION</scope>
</reference>
<feature type="transmembrane region" description="Helical" evidence="8">
    <location>
        <begin position="29"/>
        <end position="50"/>
    </location>
</feature>
<dbReference type="InterPro" id="IPR018469">
    <property type="entry name" value="Dual_oxidase_maturation_fac"/>
</dbReference>
<dbReference type="EMBL" id="KB300602">
    <property type="protein sequence ID" value="ELU06498.1"/>
    <property type="molecule type" value="Genomic_DNA"/>
</dbReference>
<gene>
    <name evidence="9" type="ORF">CAPTEDRAFT_220690</name>
</gene>
<dbReference type="PANTHER" id="PTHR31158:SF1">
    <property type="entry name" value="DOXA1 FACTOR-RELATED"/>
    <property type="match status" value="1"/>
</dbReference>
<dbReference type="PANTHER" id="PTHR31158">
    <property type="entry name" value="DUAL OXIDASE 2"/>
    <property type="match status" value="1"/>
</dbReference>
<dbReference type="EnsemblMetazoa" id="CapteT220690">
    <property type="protein sequence ID" value="CapteP220690"/>
    <property type="gene ID" value="CapteG220690"/>
</dbReference>
<dbReference type="STRING" id="283909.R7UK79"/>
<keyword evidence="4 8" id="KW-1133">Transmembrane helix</keyword>
<evidence type="ECO:0000313" key="11">
    <source>
        <dbReference type="Proteomes" id="UP000014760"/>
    </source>
</evidence>
<evidence type="ECO:0000256" key="6">
    <source>
        <dbReference type="ARBA" id="ARBA00023180"/>
    </source>
</evidence>
<proteinExistence type="inferred from homology"/>
<dbReference type="GO" id="GO:0005789">
    <property type="term" value="C:endoplasmic reticulum membrane"/>
    <property type="evidence" value="ECO:0007669"/>
    <property type="project" value="InterPro"/>
</dbReference>
<evidence type="ECO:0000256" key="1">
    <source>
        <dbReference type="ARBA" id="ARBA00004141"/>
    </source>
</evidence>
<evidence type="ECO:0000256" key="2">
    <source>
        <dbReference type="ARBA" id="ARBA00009816"/>
    </source>
</evidence>
<evidence type="ECO:0000256" key="3">
    <source>
        <dbReference type="ARBA" id="ARBA00022692"/>
    </source>
</evidence>
<keyword evidence="5 8" id="KW-0472">Membrane</keyword>
<evidence type="ECO:0000313" key="9">
    <source>
        <dbReference type="EMBL" id="ELU06498.1"/>
    </source>
</evidence>